<comment type="caution">
    <text evidence="1">The sequence shown here is derived from an EMBL/GenBank/DDBJ whole genome shotgun (WGS) entry which is preliminary data.</text>
</comment>
<accession>A0ABP8N549</accession>
<organism evidence="1 2">
    <name type="scientific">Nemorincola caseinilytica</name>
    <dbReference type="NCBI Taxonomy" id="2054315"/>
    <lineage>
        <taxon>Bacteria</taxon>
        <taxon>Pseudomonadati</taxon>
        <taxon>Bacteroidota</taxon>
        <taxon>Chitinophagia</taxon>
        <taxon>Chitinophagales</taxon>
        <taxon>Chitinophagaceae</taxon>
        <taxon>Nemorincola</taxon>
    </lineage>
</organism>
<evidence type="ECO:0000313" key="1">
    <source>
        <dbReference type="EMBL" id="GAA4461496.1"/>
    </source>
</evidence>
<evidence type="ECO:0000313" key="2">
    <source>
        <dbReference type="Proteomes" id="UP001500067"/>
    </source>
</evidence>
<keyword evidence="2" id="KW-1185">Reference proteome</keyword>
<dbReference type="Proteomes" id="UP001500067">
    <property type="component" value="Unassembled WGS sequence"/>
</dbReference>
<name>A0ABP8N549_9BACT</name>
<proteinExistence type="predicted"/>
<reference evidence="2" key="1">
    <citation type="journal article" date="2019" name="Int. J. Syst. Evol. Microbiol.">
        <title>The Global Catalogue of Microorganisms (GCM) 10K type strain sequencing project: providing services to taxonomists for standard genome sequencing and annotation.</title>
        <authorList>
            <consortium name="The Broad Institute Genomics Platform"/>
            <consortium name="The Broad Institute Genome Sequencing Center for Infectious Disease"/>
            <person name="Wu L."/>
            <person name="Ma J."/>
        </authorList>
    </citation>
    <scope>NUCLEOTIDE SEQUENCE [LARGE SCALE GENOMIC DNA]</scope>
    <source>
        <strain evidence="2">JCM 32105</strain>
    </source>
</reference>
<gene>
    <name evidence="1" type="ORF">GCM10023093_06260</name>
</gene>
<dbReference type="InterPro" id="IPR011990">
    <property type="entry name" value="TPR-like_helical_dom_sf"/>
</dbReference>
<protein>
    <recommendedName>
        <fullName evidence="3">Tetratricopeptide repeat protein</fullName>
    </recommendedName>
</protein>
<evidence type="ECO:0008006" key="3">
    <source>
        <dbReference type="Google" id="ProtNLM"/>
    </source>
</evidence>
<dbReference type="Gene3D" id="1.25.40.10">
    <property type="entry name" value="Tetratricopeptide repeat domain"/>
    <property type="match status" value="2"/>
</dbReference>
<sequence length="412" mass="45772">MAVAALPGIAQDKYVVSANLALKSQNYDEAKSEIDKAMANPETAQKPKTLFAKAQVYFTLQNVDKYKNDAPYKQGLDAAVKLAESKPDYEKQAVDGMLLTGGFLSYNDGVRAYNEKKYTESAELMKTVIKVGEMSGGKRFQNANPTWQKQMDTVLADAYLTMANAAYFSEKYDEAIPLLIKVKGNPIRKSPSVYQCLIDAYGKQNNSAQELAAIEEGRKEYPSDITIRNYELNYYIKAGKMDELVKKLEEAAAKDPSNADLNFNLATTYLSMAAPKDGKKPANAADMYKKAEGAFLNALKASPDNGGYNYNFGALYFNQATDVNDQMNSITGSTKADIDKFDALKKQRDDLFGKATPYFEKAYAVLSPNEASLKGEDRRSYKSSMLALNRIYAIQNKLDKATEMKKKMDAFQ</sequence>
<dbReference type="SUPFAM" id="SSF48452">
    <property type="entry name" value="TPR-like"/>
    <property type="match status" value="2"/>
</dbReference>
<dbReference type="EMBL" id="BAABFA010000005">
    <property type="protein sequence ID" value="GAA4461496.1"/>
    <property type="molecule type" value="Genomic_DNA"/>
</dbReference>